<evidence type="ECO:0000313" key="4">
    <source>
        <dbReference type="Proteomes" id="UP000092600"/>
    </source>
</evidence>
<dbReference type="AlphaFoldDB" id="A0A199W3K2"/>
<accession>A0A199W3K2</accession>
<comment type="caution">
    <text evidence="3">The sequence shown here is derived from an EMBL/GenBank/DDBJ whole genome shotgun (WGS) entry which is preliminary data.</text>
</comment>
<evidence type="ECO:0000256" key="1">
    <source>
        <dbReference type="ARBA" id="ARBA00008668"/>
    </source>
</evidence>
<dbReference type="Pfam" id="PF00657">
    <property type="entry name" value="Lipase_GDSL"/>
    <property type="match status" value="1"/>
</dbReference>
<feature type="chain" id="PRO_5008508551" evidence="2">
    <location>
        <begin position="31"/>
        <end position="364"/>
    </location>
</feature>
<gene>
    <name evidence="3" type="ORF">ACMD2_00181</name>
</gene>
<proteinExistence type="inferred from homology"/>
<dbReference type="Proteomes" id="UP000092600">
    <property type="component" value="Unassembled WGS sequence"/>
</dbReference>
<sequence length="364" mass="39110">MEKCSIPSHLLLFTICFFVLLLSVARPATAAEAHNISAVFAFGDSTLDPGNNNNLPTFVKANHPPYGRDFPGGAATGRFTDGKLITDFLVASLGLGDALPPYYGGSNNFSSAGPGVSFASAGSGLDDLTATTSGVETVATQVANFEAYIATLPAETAAEVVKDAMFIVGTGSNDLIMNYYLLPTRRSTFTLPSDHAFLLQKLESLIEQLYKLGARKFAVAGLPPLGCLPLQMTLTMQPNPGYAQRACIAEQNAAAAMYNADLQSMLQSIKTSPVMPDRAKFVYVDIFTPFLDMVQQPMKYGLIETRIGCCGTGLVEMGPLCNNPSMTCPFPSRFLFWDSVHPSQATYQSLANQFMQTVLPQFAN</sequence>
<dbReference type="EMBL" id="LSRQ01000333">
    <property type="protein sequence ID" value="OAY83485.1"/>
    <property type="molecule type" value="Genomic_DNA"/>
</dbReference>
<evidence type="ECO:0000313" key="3">
    <source>
        <dbReference type="EMBL" id="OAY83485.1"/>
    </source>
</evidence>
<dbReference type="InterPro" id="IPR035669">
    <property type="entry name" value="SGNH_plant_lipase-like"/>
</dbReference>
<protein>
    <submittedName>
        <fullName evidence="3">GDSL esterase/lipase</fullName>
    </submittedName>
</protein>
<dbReference type="GO" id="GO:0016788">
    <property type="term" value="F:hydrolase activity, acting on ester bonds"/>
    <property type="evidence" value="ECO:0007669"/>
    <property type="project" value="InterPro"/>
</dbReference>
<keyword evidence="2" id="KW-0732">Signal</keyword>
<evidence type="ECO:0000256" key="2">
    <source>
        <dbReference type="SAM" id="SignalP"/>
    </source>
</evidence>
<dbReference type="PANTHER" id="PTHR45642">
    <property type="entry name" value="GDSL ESTERASE/LIPASE EXL3"/>
    <property type="match status" value="1"/>
</dbReference>
<organism evidence="3 4">
    <name type="scientific">Ananas comosus</name>
    <name type="common">Pineapple</name>
    <name type="synonym">Ananas ananas</name>
    <dbReference type="NCBI Taxonomy" id="4615"/>
    <lineage>
        <taxon>Eukaryota</taxon>
        <taxon>Viridiplantae</taxon>
        <taxon>Streptophyta</taxon>
        <taxon>Embryophyta</taxon>
        <taxon>Tracheophyta</taxon>
        <taxon>Spermatophyta</taxon>
        <taxon>Magnoliopsida</taxon>
        <taxon>Liliopsida</taxon>
        <taxon>Poales</taxon>
        <taxon>Bromeliaceae</taxon>
        <taxon>Bromelioideae</taxon>
        <taxon>Ananas</taxon>
    </lineage>
</organism>
<dbReference type="CDD" id="cd01837">
    <property type="entry name" value="SGNH_plant_lipase_like"/>
    <property type="match status" value="1"/>
</dbReference>
<dbReference type="InterPro" id="IPR001087">
    <property type="entry name" value="GDSL"/>
</dbReference>
<dbReference type="PANTHER" id="PTHR45642:SF145">
    <property type="entry name" value="OS05G0468500 PROTEIN"/>
    <property type="match status" value="1"/>
</dbReference>
<dbReference type="SUPFAM" id="SSF52266">
    <property type="entry name" value="SGNH hydrolase"/>
    <property type="match status" value="1"/>
</dbReference>
<dbReference type="STRING" id="4615.A0A199W3K2"/>
<dbReference type="InterPro" id="IPR036514">
    <property type="entry name" value="SGNH_hydro_sf"/>
</dbReference>
<name>A0A199W3K2_ANACO</name>
<dbReference type="Gene3D" id="3.40.50.1110">
    <property type="entry name" value="SGNH hydrolase"/>
    <property type="match status" value="1"/>
</dbReference>
<comment type="similarity">
    <text evidence="1">Belongs to the 'GDSL' lipolytic enzyme family.</text>
</comment>
<feature type="signal peptide" evidence="2">
    <location>
        <begin position="1"/>
        <end position="30"/>
    </location>
</feature>
<reference evidence="3 4" key="1">
    <citation type="journal article" date="2016" name="DNA Res.">
        <title>The draft genome of MD-2 pineapple using hybrid error correction of long reads.</title>
        <authorList>
            <person name="Redwan R.M."/>
            <person name="Saidin A."/>
            <person name="Kumar S.V."/>
        </authorList>
    </citation>
    <scope>NUCLEOTIDE SEQUENCE [LARGE SCALE GENOMIC DNA]</scope>
    <source>
        <strain evidence="4">cv. MD2</strain>
        <tissue evidence="3">Leaf</tissue>
    </source>
</reference>
<dbReference type="InterPro" id="IPR050592">
    <property type="entry name" value="GDSL_lipolytic_enzyme"/>
</dbReference>